<gene>
    <name evidence="1" type="primary">Vigan.08G233100</name>
    <name evidence="1" type="ORF">VIGAN_08233100</name>
</gene>
<sequence>YLPRLLEPESEPLKEAIASTFYMHHPILDMVFTILIDIAEVFQSITIFLSPKKYNDPSIRRAITNTIQVRFF</sequence>
<evidence type="ECO:0000313" key="2">
    <source>
        <dbReference type="Proteomes" id="UP000291084"/>
    </source>
</evidence>
<dbReference type="EMBL" id="AP015041">
    <property type="protein sequence ID" value="BAT95577.1"/>
    <property type="molecule type" value="Genomic_DNA"/>
</dbReference>
<dbReference type="Proteomes" id="UP000291084">
    <property type="component" value="Chromosome 8"/>
</dbReference>
<keyword evidence="2" id="KW-1185">Reference proteome</keyword>
<evidence type="ECO:0000313" key="1">
    <source>
        <dbReference type="EMBL" id="BAT95577.1"/>
    </source>
</evidence>
<proteinExistence type="predicted"/>
<feature type="non-terminal residue" evidence="1">
    <location>
        <position position="1"/>
    </location>
</feature>
<accession>A0A0S3SRX5</accession>
<reference evidence="1 2" key="1">
    <citation type="journal article" date="2015" name="Sci. Rep.">
        <title>The power of single molecule real-time sequencing technology in the de novo assembly of a eukaryotic genome.</title>
        <authorList>
            <person name="Sakai H."/>
            <person name="Naito K."/>
            <person name="Ogiso-Tanaka E."/>
            <person name="Takahashi Y."/>
            <person name="Iseki K."/>
            <person name="Muto C."/>
            <person name="Satou K."/>
            <person name="Teruya K."/>
            <person name="Shiroma A."/>
            <person name="Shimoji M."/>
            <person name="Hirano T."/>
            <person name="Itoh T."/>
            <person name="Kaga A."/>
            <person name="Tomooka N."/>
        </authorList>
    </citation>
    <scope>NUCLEOTIDE SEQUENCE [LARGE SCALE GENOMIC DNA]</scope>
    <source>
        <strain evidence="2">cv. Shumari</strain>
    </source>
</reference>
<protein>
    <submittedName>
        <fullName evidence="1">Uncharacterized protein</fullName>
    </submittedName>
</protein>
<organism evidence="1 2">
    <name type="scientific">Vigna angularis var. angularis</name>
    <dbReference type="NCBI Taxonomy" id="157739"/>
    <lineage>
        <taxon>Eukaryota</taxon>
        <taxon>Viridiplantae</taxon>
        <taxon>Streptophyta</taxon>
        <taxon>Embryophyta</taxon>
        <taxon>Tracheophyta</taxon>
        <taxon>Spermatophyta</taxon>
        <taxon>Magnoliopsida</taxon>
        <taxon>eudicotyledons</taxon>
        <taxon>Gunneridae</taxon>
        <taxon>Pentapetalae</taxon>
        <taxon>rosids</taxon>
        <taxon>fabids</taxon>
        <taxon>Fabales</taxon>
        <taxon>Fabaceae</taxon>
        <taxon>Papilionoideae</taxon>
        <taxon>50 kb inversion clade</taxon>
        <taxon>NPAAA clade</taxon>
        <taxon>indigoferoid/millettioid clade</taxon>
        <taxon>Phaseoleae</taxon>
        <taxon>Vigna</taxon>
    </lineage>
</organism>
<name>A0A0S3SRX5_PHAAN</name>
<dbReference type="AlphaFoldDB" id="A0A0S3SRX5"/>